<accession>A0A1Q2CF19</accession>
<dbReference type="EMBL" id="CP019605">
    <property type="protein sequence ID" value="AQP44706.1"/>
    <property type="molecule type" value="Genomic_DNA"/>
</dbReference>
<dbReference type="InterPro" id="IPR000182">
    <property type="entry name" value="GNAT_dom"/>
</dbReference>
<dbReference type="InterPro" id="IPR016181">
    <property type="entry name" value="Acyl_CoA_acyltransferase"/>
</dbReference>
<dbReference type="Proteomes" id="UP000188324">
    <property type="component" value="Chromosome"/>
</dbReference>
<keyword evidence="2" id="KW-1185">Reference proteome</keyword>
<evidence type="ECO:0000313" key="1">
    <source>
        <dbReference type="EMBL" id="AQP44706.1"/>
    </source>
</evidence>
<dbReference type="RefSeq" id="WP_077342043.1">
    <property type="nucleotide sequence ID" value="NZ_CP019605.1"/>
</dbReference>
<dbReference type="PROSITE" id="PS51186">
    <property type="entry name" value="GNAT"/>
    <property type="match status" value="1"/>
</dbReference>
<sequence length="227" mass="24362">MHLSQHLQPITETEAVALASCWGVSAQDVIDTRRSSWVQATSPGDATGPRLVQFRDRTLAVYPHPGEPNQAWAPRFLAVRAFADTATAPMPERATARLHSTDAPLVVDLHERCSRADLAAATPHLGQETILARGVIIDHRLVAMCTLVPTCAGPPEVSVLACPSSRGRGYATAAERAVLVDAARHGIGTVQHRTIAQDHASISLALRSGFRILTLEHIVQPASTTDR</sequence>
<organism evidence="1 2">
    <name type="scientific">Tessaracoccus flavus</name>
    <dbReference type="NCBI Taxonomy" id="1610493"/>
    <lineage>
        <taxon>Bacteria</taxon>
        <taxon>Bacillati</taxon>
        <taxon>Actinomycetota</taxon>
        <taxon>Actinomycetes</taxon>
        <taxon>Propionibacteriales</taxon>
        <taxon>Propionibacteriaceae</taxon>
        <taxon>Tessaracoccus</taxon>
    </lineage>
</organism>
<reference evidence="1 2" key="1">
    <citation type="journal article" date="2016" name="Int. J. Syst. Evol. Microbiol.">
        <title>Tessaracoccus flavus sp. nov., isolated from the drainage system of a lindane-producing factory.</title>
        <authorList>
            <person name="Kumari R."/>
            <person name="Singh P."/>
            <person name="Schumann P."/>
            <person name="Lal R."/>
        </authorList>
    </citation>
    <scope>NUCLEOTIDE SEQUENCE [LARGE SCALE GENOMIC DNA]</scope>
    <source>
        <strain evidence="1 2">RP1T</strain>
    </source>
</reference>
<dbReference type="SUPFAM" id="SSF55729">
    <property type="entry name" value="Acyl-CoA N-acyltransferases (Nat)"/>
    <property type="match status" value="1"/>
</dbReference>
<name>A0A1Q2CF19_9ACTN</name>
<proteinExistence type="predicted"/>
<protein>
    <submittedName>
        <fullName evidence="1">Uncharacterized protein</fullName>
    </submittedName>
</protein>
<dbReference type="STRING" id="1610493.RPIT_07710"/>
<dbReference type="KEGG" id="tfl:RPIT_07710"/>
<dbReference type="Gene3D" id="3.40.630.30">
    <property type="match status" value="1"/>
</dbReference>
<dbReference type="Pfam" id="PF13302">
    <property type="entry name" value="Acetyltransf_3"/>
    <property type="match status" value="1"/>
</dbReference>
<dbReference type="GO" id="GO:0016747">
    <property type="term" value="F:acyltransferase activity, transferring groups other than amino-acyl groups"/>
    <property type="evidence" value="ECO:0007669"/>
    <property type="project" value="InterPro"/>
</dbReference>
<dbReference type="AlphaFoldDB" id="A0A1Q2CF19"/>
<gene>
    <name evidence="1" type="ORF">RPIT_07710</name>
</gene>
<evidence type="ECO:0000313" key="2">
    <source>
        <dbReference type="Proteomes" id="UP000188324"/>
    </source>
</evidence>